<dbReference type="AlphaFoldDB" id="A0AAE0UAR0"/>
<evidence type="ECO:0000259" key="2">
    <source>
        <dbReference type="Pfam" id="PF06985"/>
    </source>
</evidence>
<evidence type="ECO:0000256" key="1">
    <source>
        <dbReference type="SAM" id="MobiDB-lite"/>
    </source>
</evidence>
<dbReference type="PANTHER" id="PTHR24148:SF77">
    <property type="entry name" value="HETEROKARYON INCOMPATIBILITY DOMAIN-CONTAINING PROTEIN"/>
    <property type="match status" value="1"/>
</dbReference>
<dbReference type="Pfam" id="PF06985">
    <property type="entry name" value="HET"/>
    <property type="match status" value="1"/>
</dbReference>
<evidence type="ECO:0000313" key="3">
    <source>
        <dbReference type="EMBL" id="KAK3397132.1"/>
    </source>
</evidence>
<accession>A0AAE0UAR0</accession>
<feature type="region of interest" description="Disordered" evidence="1">
    <location>
        <begin position="393"/>
        <end position="428"/>
    </location>
</feature>
<reference evidence="3" key="1">
    <citation type="journal article" date="2023" name="Mol. Phylogenet. Evol.">
        <title>Genome-scale phylogeny and comparative genomics of the fungal order Sordariales.</title>
        <authorList>
            <person name="Hensen N."/>
            <person name="Bonometti L."/>
            <person name="Westerberg I."/>
            <person name="Brannstrom I.O."/>
            <person name="Guillou S."/>
            <person name="Cros-Aarteil S."/>
            <person name="Calhoun S."/>
            <person name="Haridas S."/>
            <person name="Kuo A."/>
            <person name="Mondo S."/>
            <person name="Pangilinan J."/>
            <person name="Riley R."/>
            <person name="LaButti K."/>
            <person name="Andreopoulos B."/>
            <person name="Lipzen A."/>
            <person name="Chen C."/>
            <person name="Yan M."/>
            <person name="Daum C."/>
            <person name="Ng V."/>
            <person name="Clum A."/>
            <person name="Steindorff A."/>
            <person name="Ohm R.A."/>
            <person name="Martin F."/>
            <person name="Silar P."/>
            <person name="Natvig D.O."/>
            <person name="Lalanne C."/>
            <person name="Gautier V."/>
            <person name="Ament-Velasquez S.L."/>
            <person name="Kruys A."/>
            <person name="Hutchinson M.I."/>
            <person name="Powell A.J."/>
            <person name="Barry K."/>
            <person name="Miller A.N."/>
            <person name="Grigoriev I.V."/>
            <person name="Debuchy R."/>
            <person name="Gladieux P."/>
            <person name="Hiltunen Thoren M."/>
            <person name="Johannesson H."/>
        </authorList>
    </citation>
    <scope>NUCLEOTIDE SEQUENCE</scope>
    <source>
        <strain evidence="3">FGSC 1904</strain>
    </source>
</reference>
<organism evidence="3 4">
    <name type="scientific">Sordaria brevicollis</name>
    <dbReference type="NCBI Taxonomy" id="83679"/>
    <lineage>
        <taxon>Eukaryota</taxon>
        <taxon>Fungi</taxon>
        <taxon>Dikarya</taxon>
        <taxon>Ascomycota</taxon>
        <taxon>Pezizomycotina</taxon>
        <taxon>Sordariomycetes</taxon>
        <taxon>Sordariomycetidae</taxon>
        <taxon>Sordariales</taxon>
        <taxon>Sordariaceae</taxon>
        <taxon>Sordaria</taxon>
    </lineage>
</organism>
<gene>
    <name evidence="3" type="ORF">B0T20DRAFT_454432</name>
</gene>
<dbReference type="PANTHER" id="PTHR24148">
    <property type="entry name" value="ANKYRIN REPEAT DOMAIN-CONTAINING PROTEIN 39 HOMOLOG-RELATED"/>
    <property type="match status" value="1"/>
</dbReference>
<dbReference type="Proteomes" id="UP001281003">
    <property type="component" value="Unassembled WGS sequence"/>
</dbReference>
<comment type="caution">
    <text evidence="3">The sequence shown here is derived from an EMBL/GenBank/DDBJ whole genome shotgun (WGS) entry which is preliminary data.</text>
</comment>
<feature type="domain" description="Heterokaryon incompatibility" evidence="2">
    <location>
        <begin position="104"/>
        <end position="251"/>
    </location>
</feature>
<name>A0AAE0UAR0_SORBR</name>
<feature type="region of interest" description="Disordered" evidence="1">
    <location>
        <begin position="1"/>
        <end position="42"/>
    </location>
</feature>
<sequence>MSSGLSSDPERHEGQSLSPSGTTQLSSTDCKMPENSIGTYPYQPLQSDRHIRLLLLNPPATSTPQGSPLISATLHQYRLGGGYVLIACDDPTITFVTPPLCPRYKALSYEWGPPPSNLSDSPVVLLDNHPTHVRQNLYNALESIIRNHHHIYGESLLYLWVDAICINQLDDKEKGHQVRLMRDIYMDAEQVIIWLGMGTDYTERVMEIINMEERELRRYAWNSKLTEKEWEGIVDIYCKPTYWTRVWILQEFFLASNYVVLCNNAFVAKANFERGLEILQQNARSYVLRSHSYQQNVAWGSISHWALMLFGDIAVKRVIFLRSARWPGMKTVDKWLDVLYKHKSKATDPRDYVFAVLGISDDGEQITPDYELSTSDVYLVALLTYAASDRIVSDAKDDDSDPDSGPENWAELMGVPEDEASWPIPYQN</sequence>
<reference evidence="3" key="2">
    <citation type="submission" date="2023-07" db="EMBL/GenBank/DDBJ databases">
        <authorList>
            <consortium name="Lawrence Berkeley National Laboratory"/>
            <person name="Haridas S."/>
            <person name="Hensen N."/>
            <person name="Bonometti L."/>
            <person name="Westerberg I."/>
            <person name="Brannstrom I.O."/>
            <person name="Guillou S."/>
            <person name="Cros-Aarteil S."/>
            <person name="Calhoun S."/>
            <person name="Kuo A."/>
            <person name="Mondo S."/>
            <person name="Pangilinan J."/>
            <person name="Riley R."/>
            <person name="LaButti K."/>
            <person name="Andreopoulos B."/>
            <person name="Lipzen A."/>
            <person name="Chen C."/>
            <person name="Yanf M."/>
            <person name="Daum C."/>
            <person name="Ng V."/>
            <person name="Clum A."/>
            <person name="Steindorff A."/>
            <person name="Ohm R."/>
            <person name="Martin F."/>
            <person name="Silar P."/>
            <person name="Natvig D."/>
            <person name="Lalanne C."/>
            <person name="Gautier V."/>
            <person name="Ament-velasquez S.L."/>
            <person name="Kruys A."/>
            <person name="Hutchinson M.I."/>
            <person name="Powell A.J."/>
            <person name="Barry K."/>
            <person name="Miller A.N."/>
            <person name="Grigoriev I.V."/>
            <person name="Debuchy R."/>
            <person name="Gladieux P."/>
            <person name="Thoren M.H."/>
            <person name="Johannesson H."/>
        </authorList>
    </citation>
    <scope>NUCLEOTIDE SEQUENCE</scope>
    <source>
        <strain evidence="3">FGSC 1904</strain>
    </source>
</reference>
<protein>
    <submittedName>
        <fullName evidence="3">Heterokaryon incompatibility protein-domain-containing protein</fullName>
    </submittedName>
</protein>
<keyword evidence="4" id="KW-1185">Reference proteome</keyword>
<evidence type="ECO:0000313" key="4">
    <source>
        <dbReference type="Proteomes" id="UP001281003"/>
    </source>
</evidence>
<proteinExistence type="predicted"/>
<feature type="compositionally biased region" description="Polar residues" evidence="1">
    <location>
        <begin position="15"/>
        <end position="29"/>
    </location>
</feature>
<dbReference type="EMBL" id="JAUTDP010000008">
    <property type="protein sequence ID" value="KAK3397132.1"/>
    <property type="molecule type" value="Genomic_DNA"/>
</dbReference>
<dbReference type="InterPro" id="IPR052895">
    <property type="entry name" value="HetReg/Transcr_Mod"/>
</dbReference>
<dbReference type="InterPro" id="IPR010730">
    <property type="entry name" value="HET"/>
</dbReference>